<evidence type="ECO:0000256" key="4">
    <source>
        <dbReference type="SAM" id="MobiDB-lite"/>
    </source>
</evidence>
<dbReference type="EMBL" id="ADBF01000042">
    <property type="protein sequence ID" value="EFE49741.1"/>
    <property type="molecule type" value="Genomic_DNA"/>
</dbReference>
<evidence type="ECO:0000313" key="5">
    <source>
        <dbReference type="EMBL" id="EFE49741.1"/>
    </source>
</evidence>
<dbReference type="GO" id="GO:0140662">
    <property type="term" value="F:ATP-dependent protein folding chaperone"/>
    <property type="evidence" value="ECO:0007669"/>
    <property type="project" value="InterPro"/>
</dbReference>
<dbReference type="InterPro" id="IPR043129">
    <property type="entry name" value="ATPase_NBD"/>
</dbReference>
<name>D4DQZ3_NEIEG</name>
<comment type="caution">
    <text evidence="5">The sequence shown here is derived from an EMBL/GenBank/DDBJ whole genome shotgun (WGS) entry which is preliminary data.</text>
</comment>
<evidence type="ECO:0000256" key="3">
    <source>
        <dbReference type="ARBA" id="ARBA00022840"/>
    </source>
</evidence>
<keyword evidence="2" id="KW-0547">Nucleotide-binding</keyword>
<dbReference type="Proteomes" id="UP000005536">
    <property type="component" value="Unassembled WGS sequence"/>
</dbReference>
<gene>
    <name evidence="5" type="ORF">NEIELOOT_01486</name>
</gene>
<feature type="region of interest" description="Disordered" evidence="4">
    <location>
        <begin position="116"/>
        <end position="138"/>
    </location>
</feature>
<comment type="similarity">
    <text evidence="1">Belongs to the heat shock protein 70 family.</text>
</comment>
<evidence type="ECO:0000256" key="1">
    <source>
        <dbReference type="ARBA" id="ARBA00007381"/>
    </source>
</evidence>
<proteinExistence type="inferred from homology"/>
<reference evidence="5 6" key="1">
    <citation type="submission" date="2010-02" db="EMBL/GenBank/DDBJ databases">
        <authorList>
            <person name="Weinstock G."/>
            <person name="Sodergren E."/>
            <person name="Clifton S."/>
            <person name="Fulton L."/>
            <person name="Fulton B."/>
            <person name="Courtney L."/>
            <person name="Fronick C."/>
            <person name="Harrison M."/>
            <person name="Strong C."/>
            <person name="Farmer C."/>
            <person name="Delahaunty K."/>
            <person name="Markovic C."/>
            <person name="Hall O."/>
            <person name="Minx P."/>
            <person name="Tomlinson C."/>
            <person name="Mitreva M."/>
            <person name="Nelson J."/>
            <person name="Hou S."/>
            <person name="Wollam A."/>
            <person name="Pepin K.H."/>
            <person name="Johnson M."/>
            <person name="Bhonagiri V."/>
            <person name="Zhang X."/>
            <person name="Suruliraj S."/>
            <person name="Warren W."/>
            <person name="Chinwalla A."/>
            <person name="Mardis E.R."/>
            <person name="Wilson R.K."/>
        </authorList>
    </citation>
    <scope>NUCLEOTIDE SEQUENCE [LARGE SCALE GENOMIC DNA]</scope>
    <source>
        <strain evidence="5 6">ATCC 29315</strain>
    </source>
</reference>
<keyword evidence="3" id="KW-0067">ATP-binding</keyword>
<dbReference type="SUPFAM" id="SSF53067">
    <property type="entry name" value="Actin-like ATPase domain"/>
    <property type="match status" value="1"/>
</dbReference>
<dbReference type="Gene3D" id="3.30.420.40">
    <property type="match status" value="1"/>
</dbReference>
<dbReference type="InterPro" id="IPR018181">
    <property type="entry name" value="Heat_shock_70_CS"/>
</dbReference>
<organism evidence="5 6">
    <name type="scientific">Neisseria elongata subsp. glycolytica ATCC 29315</name>
    <dbReference type="NCBI Taxonomy" id="546263"/>
    <lineage>
        <taxon>Bacteria</taxon>
        <taxon>Pseudomonadati</taxon>
        <taxon>Pseudomonadota</taxon>
        <taxon>Betaproteobacteria</taxon>
        <taxon>Neisseriales</taxon>
        <taxon>Neisseriaceae</taxon>
        <taxon>Neisseria</taxon>
    </lineage>
</organism>
<dbReference type="PROSITE" id="PS00297">
    <property type="entry name" value="HSP70_1"/>
    <property type="match status" value="1"/>
</dbReference>
<sequence length="138" mass="15213">MTAQIGIDLGTTNSLIAQFINGGTRLIPNRLGHFLTPSVVSIGDDGKILVGLAARERLRTAPQSTASAFKRFMGTDKTFKLGNKTFRAEELSALLLRSLKEDAEAFWAKPWTKPSSPCRPISTLSNGRPRAMRRKWPD</sequence>
<dbReference type="FunFam" id="3.30.420.40:FF:000028">
    <property type="entry name" value="heat shock 70 kDa protein-like"/>
    <property type="match status" value="1"/>
</dbReference>
<evidence type="ECO:0000313" key="6">
    <source>
        <dbReference type="Proteomes" id="UP000005536"/>
    </source>
</evidence>
<evidence type="ECO:0008006" key="7">
    <source>
        <dbReference type="Google" id="ProtNLM"/>
    </source>
</evidence>
<dbReference type="InterPro" id="IPR013126">
    <property type="entry name" value="Hsp_70_fam"/>
</dbReference>
<dbReference type="Pfam" id="PF00012">
    <property type="entry name" value="HSP70"/>
    <property type="match status" value="1"/>
</dbReference>
<accession>D4DQZ3</accession>
<protein>
    <recommendedName>
        <fullName evidence="7">DnaK family protein</fullName>
    </recommendedName>
</protein>
<dbReference type="AlphaFoldDB" id="D4DQZ3"/>
<evidence type="ECO:0000256" key="2">
    <source>
        <dbReference type="ARBA" id="ARBA00022741"/>
    </source>
</evidence>
<dbReference type="GO" id="GO:0005524">
    <property type="term" value="F:ATP binding"/>
    <property type="evidence" value="ECO:0007669"/>
    <property type="project" value="UniProtKB-KW"/>
</dbReference>